<dbReference type="GO" id="GO:0031349">
    <property type="term" value="P:positive regulation of defense response"/>
    <property type="evidence" value="ECO:0007669"/>
    <property type="project" value="UniProtKB-ARBA"/>
</dbReference>
<evidence type="ECO:0000259" key="3">
    <source>
        <dbReference type="PROSITE" id="PS50017"/>
    </source>
</evidence>
<feature type="compositionally biased region" description="Polar residues" evidence="1">
    <location>
        <begin position="615"/>
        <end position="626"/>
    </location>
</feature>
<feature type="domain" description="Death" evidence="3">
    <location>
        <begin position="715"/>
        <end position="801"/>
    </location>
</feature>
<organism evidence="4">
    <name type="scientific">Xenopus tropicalis</name>
    <name type="common">Western clawed frog</name>
    <name type="synonym">Silurana tropicalis</name>
    <dbReference type="NCBI Taxonomy" id="8364"/>
    <lineage>
        <taxon>Eukaryota</taxon>
        <taxon>Metazoa</taxon>
        <taxon>Chordata</taxon>
        <taxon>Craniata</taxon>
        <taxon>Vertebrata</taxon>
        <taxon>Euteleostomi</taxon>
        <taxon>Amphibia</taxon>
        <taxon>Batrachia</taxon>
        <taxon>Anura</taxon>
        <taxon>Pipoidea</taxon>
        <taxon>Pipidae</taxon>
        <taxon>Xenopodinae</taxon>
        <taxon>Xenopus</taxon>
        <taxon>Silurana</taxon>
    </lineage>
</organism>
<evidence type="ECO:0000259" key="2">
    <source>
        <dbReference type="PROSITE" id="PS50011"/>
    </source>
</evidence>
<feature type="region of interest" description="Disordered" evidence="1">
    <location>
        <begin position="531"/>
        <end position="552"/>
    </location>
</feature>
<dbReference type="InterPro" id="IPR000488">
    <property type="entry name" value="Death_dom"/>
</dbReference>
<dbReference type="PROSITE" id="PS50011">
    <property type="entry name" value="PROTEIN_KINASE_DOM"/>
    <property type="match status" value="1"/>
</dbReference>
<dbReference type="InterPro" id="IPR011029">
    <property type="entry name" value="DEATH-like_dom_sf"/>
</dbReference>
<accession>F6YQJ9</accession>
<dbReference type="GO" id="GO:0005524">
    <property type="term" value="F:ATP binding"/>
    <property type="evidence" value="ECO:0007669"/>
    <property type="project" value="InterPro"/>
</dbReference>
<reference evidence="4" key="2">
    <citation type="submission" date="2011-06" db="UniProtKB">
        <authorList>
            <consortium name="Ensembl"/>
        </authorList>
    </citation>
    <scope>IDENTIFICATION</scope>
</reference>
<dbReference type="FunFam" id="1.10.510.10:FF:000472">
    <property type="entry name" value="Receptor interacting serine/threonine kinase 1"/>
    <property type="match status" value="1"/>
</dbReference>
<feature type="domain" description="Protein kinase" evidence="2">
    <location>
        <begin position="157"/>
        <end position="432"/>
    </location>
</feature>
<dbReference type="SMART" id="SM00005">
    <property type="entry name" value="DEATH"/>
    <property type="match status" value="1"/>
</dbReference>
<dbReference type="Gene3D" id="1.10.533.10">
    <property type="entry name" value="Death Domain, Fas"/>
    <property type="match status" value="1"/>
</dbReference>
<dbReference type="InParanoid" id="F6YQJ9"/>
<feature type="compositionally biased region" description="Polar residues" evidence="1">
    <location>
        <begin position="531"/>
        <end position="549"/>
    </location>
</feature>
<dbReference type="SUPFAM" id="SSF56112">
    <property type="entry name" value="Protein kinase-like (PK-like)"/>
    <property type="match status" value="1"/>
</dbReference>
<sequence length="809" mass="91853">MFQILWEVPELVHSPGSAARTANTLWKRRGRGVPAVWGLSFLAEGIPGRSLKPSSSDPHLSSHICVGAAKLPWRSAQRPITRHSRVNVIIDTGCLGYSCCCGSTTPSTPHFSAELTGHRGFWEFCSLRRSAQLCYLQGSTMAEGTSLENIIMKSEDLINQHKLDAGGCGLVSLCHHRIHGLVVLKTVYTGYMHTQSNEKLLEEGKIMHMLKNDRVVKLLGLILENENYSLVMEYIRNGHLLTVLQQVEVPLSVKTRFILEIIEGMSYLHDQKVVHKDLKPENILVDEDFHIKIADLGLATFNRWSKLTKEQSKLQRKYMHQSTGSYKSNAGTLIYMAPEHLRSLNARPTEKSDVYSFGIVTWVIFTNKEPYENALNDEQISYCVKKSERPCLEELPEECPPEALDLMQQCWDDNPDKRPLFKECDCQFRPFYTLKQMMHVEKDVDKMKSEFERPNVIVERMASLQLDCVAEPPSLQPRDQPLSLHSSQGFITTNQVDESLFGPALNEPIESEDPRQDETLERKLQNEINYHQNGSRLDNIGSQSYTPKSSLEERSKKVFNEASGMNHIPAASGFTNSPIAGNFETPFYPASHFNNWQDIYQRPDQNRGYVPVGSYGQTSLSQNSNTDWKEKNPTPETGAQSSHPRSQLFARDDRTGVVDNGLNVSISNSNSIQIGNHNTLSVISNRPKPRPEYITRTSNSSVEDLAAFECQTIVNDNHLQLLRENLSKKWKLFARHLGFREPEIDEIDHDYERDGLQEKVHQTLHKWKMREGSKNATVGKVAKALFLLGESELMHALMKMEECWNSSPD</sequence>
<gene>
    <name evidence="4" type="primary">ripk1</name>
</gene>
<dbReference type="InterPro" id="IPR001245">
    <property type="entry name" value="Ser-Thr/Tyr_kinase_cat_dom"/>
</dbReference>
<feature type="compositionally biased region" description="Polar residues" evidence="1">
    <location>
        <begin position="634"/>
        <end position="645"/>
    </location>
</feature>
<dbReference type="SUPFAM" id="SSF47986">
    <property type="entry name" value="DEATH domain"/>
    <property type="match status" value="1"/>
</dbReference>
<dbReference type="STRING" id="8364.ENSXETP00000024915"/>
<dbReference type="InterPro" id="IPR000719">
    <property type="entry name" value="Prot_kinase_dom"/>
</dbReference>
<name>F6YQJ9_XENTR</name>
<protein>
    <submittedName>
        <fullName evidence="4">Receptor interacting serine/threonine kinase 1</fullName>
    </submittedName>
</protein>
<dbReference type="SMART" id="SM00220">
    <property type="entry name" value="S_TKc"/>
    <property type="match status" value="1"/>
</dbReference>
<dbReference type="PANTHER" id="PTHR44329">
    <property type="entry name" value="SERINE/THREONINE-PROTEIN KINASE TNNI3K-RELATED"/>
    <property type="match status" value="1"/>
</dbReference>
<dbReference type="HOGENOM" id="CLU_017229_0_0_1"/>
<dbReference type="FunCoup" id="F6YQJ9">
    <property type="interactions" value="1147"/>
</dbReference>
<dbReference type="GO" id="GO:0009893">
    <property type="term" value="P:positive regulation of metabolic process"/>
    <property type="evidence" value="ECO:0007669"/>
    <property type="project" value="UniProtKB-ARBA"/>
</dbReference>
<dbReference type="Pfam" id="PF00531">
    <property type="entry name" value="Death"/>
    <property type="match status" value="1"/>
</dbReference>
<dbReference type="PROSITE" id="PS00108">
    <property type="entry name" value="PROTEIN_KINASE_ST"/>
    <property type="match status" value="1"/>
</dbReference>
<dbReference type="Pfam" id="PF07714">
    <property type="entry name" value="PK_Tyr_Ser-Thr"/>
    <property type="match status" value="1"/>
</dbReference>
<dbReference type="InterPro" id="IPR051681">
    <property type="entry name" value="Ser/Thr_Kinases-Pseudokinases"/>
</dbReference>
<dbReference type="GO" id="GO:0007165">
    <property type="term" value="P:signal transduction"/>
    <property type="evidence" value="ECO:0007669"/>
    <property type="project" value="InterPro"/>
</dbReference>
<dbReference type="PROSITE" id="PS50017">
    <property type="entry name" value="DEATH_DOMAIN"/>
    <property type="match status" value="1"/>
</dbReference>
<feature type="region of interest" description="Disordered" evidence="1">
    <location>
        <begin position="604"/>
        <end position="651"/>
    </location>
</feature>
<reference evidence="4" key="1">
    <citation type="journal article" date="2010" name="Science">
        <title>The genome of the Western clawed frog Xenopus tropicalis.</title>
        <authorList>
            <person name="Hellsten U."/>
            <person name="Harland R.M."/>
            <person name="Gilchrist M.J."/>
            <person name="Hendrix D."/>
            <person name="Jurka J."/>
            <person name="Kapitonov V."/>
            <person name="Ovcharenko I."/>
            <person name="Putnam N.H."/>
            <person name="Shu S."/>
            <person name="Taher L."/>
            <person name="Blitz I.L."/>
            <person name="Blumberg B."/>
            <person name="Dichmann D.S."/>
            <person name="Dubchak I."/>
            <person name="Amaya E."/>
            <person name="Detter J.C."/>
            <person name="Fletcher R."/>
            <person name="Gerhard D.S."/>
            <person name="Goodstein D."/>
            <person name="Graves T."/>
            <person name="Grigoriev I.V."/>
            <person name="Grimwood J."/>
            <person name="Kawashima T."/>
            <person name="Lindquist E."/>
            <person name="Lucas S.M."/>
            <person name="Mead P.E."/>
            <person name="Mitros T."/>
            <person name="Ogino H."/>
            <person name="Ohta Y."/>
            <person name="Poliakov A.V."/>
            <person name="Pollet N."/>
            <person name="Robert J."/>
            <person name="Salamov A."/>
            <person name="Sater A.K."/>
            <person name="Schmutz J."/>
            <person name="Terry A."/>
            <person name="Vize P.D."/>
            <person name="Warren W.C."/>
            <person name="Wells D."/>
            <person name="Wills A."/>
            <person name="Wilson R.K."/>
            <person name="Zimmerman L.B."/>
            <person name="Zorn A.M."/>
            <person name="Grainger R."/>
            <person name="Grammer T."/>
            <person name="Khokha M.K."/>
            <person name="Richardson P.M."/>
            <person name="Rokhsar D.S."/>
        </authorList>
    </citation>
    <scope>NUCLEOTIDE SEQUENCE [LARGE SCALE GENOMIC DNA]</scope>
    <source>
        <strain evidence="4">Nigerian</strain>
    </source>
</reference>
<dbReference type="Ensembl" id="ENSXETT00000024915">
    <property type="protein sequence ID" value="ENSXETP00000024915"/>
    <property type="gene ID" value="ENSXETG00000011415"/>
</dbReference>
<dbReference type="PRINTS" id="PR00109">
    <property type="entry name" value="TYRKINASE"/>
</dbReference>
<dbReference type="InterPro" id="IPR011009">
    <property type="entry name" value="Kinase-like_dom_sf"/>
</dbReference>
<dbReference type="ExpressionAtlas" id="F6YQJ9">
    <property type="expression patterns" value="baseline"/>
</dbReference>
<dbReference type="eggNOG" id="KOG0192">
    <property type="taxonomic scope" value="Eukaryota"/>
</dbReference>
<dbReference type="PANTHER" id="PTHR44329:SF6">
    <property type="entry name" value="RECEPTOR-INTERACTING SERINE_THREONINE-PROTEIN KINASE 1"/>
    <property type="match status" value="1"/>
</dbReference>
<dbReference type="GeneTree" id="ENSGT00940000159347"/>
<dbReference type="AlphaFoldDB" id="F6YQJ9"/>
<evidence type="ECO:0000256" key="1">
    <source>
        <dbReference type="SAM" id="MobiDB-lite"/>
    </source>
</evidence>
<dbReference type="GO" id="GO:0071345">
    <property type="term" value="P:cellular response to cytokine stimulus"/>
    <property type="evidence" value="ECO:0007669"/>
    <property type="project" value="UniProtKB-ARBA"/>
</dbReference>
<dbReference type="Bgee" id="ENSXETG00000011415">
    <property type="expression patterns" value="Expressed in liver and 13 other cell types or tissues"/>
</dbReference>
<dbReference type="Gene3D" id="1.10.510.10">
    <property type="entry name" value="Transferase(Phosphotransferase) domain 1"/>
    <property type="match status" value="1"/>
</dbReference>
<dbReference type="InterPro" id="IPR008271">
    <property type="entry name" value="Ser/Thr_kinase_AS"/>
</dbReference>
<dbReference type="Xenbase" id="XB-GENE-1012365">
    <property type="gene designation" value="ripk1"/>
</dbReference>
<evidence type="ECO:0000313" key="4">
    <source>
        <dbReference type="Ensembl" id="ENSXETP00000024915"/>
    </source>
</evidence>
<proteinExistence type="predicted"/>
<dbReference type="PaxDb" id="8364-ENSXETP00000025196"/>
<dbReference type="GO" id="GO:0004672">
    <property type="term" value="F:protein kinase activity"/>
    <property type="evidence" value="ECO:0007669"/>
    <property type="project" value="InterPro"/>
</dbReference>
<dbReference type="GO" id="GO:0043123">
    <property type="term" value="P:positive regulation of canonical NF-kappaB signal transduction"/>
    <property type="evidence" value="ECO:0007669"/>
    <property type="project" value="UniProtKB-ARBA"/>
</dbReference>